<evidence type="ECO:0000313" key="4">
    <source>
        <dbReference type="Proteomes" id="UP000219338"/>
    </source>
</evidence>
<feature type="transmembrane region" description="Helical" evidence="2">
    <location>
        <begin position="130"/>
        <end position="157"/>
    </location>
</feature>
<feature type="transmembrane region" description="Helical" evidence="2">
    <location>
        <begin position="26"/>
        <end position="45"/>
    </location>
</feature>
<name>A0A284RPQ7_ARMOS</name>
<dbReference type="Proteomes" id="UP000219338">
    <property type="component" value="Unassembled WGS sequence"/>
</dbReference>
<organism evidence="3 4">
    <name type="scientific">Armillaria ostoyae</name>
    <name type="common">Armillaria root rot fungus</name>
    <dbReference type="NCBI Taxonomy" id="47428"/>
    <lineage>
        <taxon>Eukaryota</taxon>
        <taxon>Fungi</taxon>
        <taxon>Dikarya</taxon>
        <taxon>Basidiomycota</taxon>
        <taxon>Agaricomycotina</taxon>
        <taxon>Agaricomycetes</taxon>
        <taxon>Agaricomycetidae</taxon>
        <taxon>Agaricales</taxon>
        <taxon>Marasmiineae</taxon>
        <taxon>Physalacriaceae</taxon>
        <taxon>Armillaria</taxon>
    </lineage>
</organism>
<keyword evidence="4" id="KW-1185">Reference proteome</keyword>
<dbReference type="OrthoDB" id="10492527at2759"/>
<keyword evidence="2" id="KW-0472">Membrane</keyword>
<dbReference type="STRING" id="47428.A0A284RPQ7"/>
<dbReference type="AlphaFoldDB" id="A0A284RPQ7"/>
<protein>
    <submittedName>
        <fullName evidence="3">Uncharacterized protein</fullName>
    </submittedName>
</protein>
<proteinExistence type="predicted"/>
<keyword evidence="2" id="KW-0812">Transmembrane</keyword>
<evidence type="ECO:0000256" key="1">
    <source>
        <dbReference type="SAM" id="MobiDB-lite"/>
    </source>
</evidence>
<reference evidence="4" key="1">
    <citation type="journal article" date="2017" name="Nat. Ecol. Evol.">
        <title>Genome expansion and lineage-specific genetic innovations in the forest pathogenic fungi Armillaria.</title>
        <authorList>
            <person name="Sipos G."/>
            <person name="Prasanna A.N."/>
            <person name="Walter M.C."/>
            <person name="O'Connor E."/>
            <person name="Balint B."/>
            <person name="Krizsan K."/>
            <person name="Kiss B."/>
            <person name="Hess J."/>
            <person name="Varga T."/>
            <person name="Slot J."/>
            <person name="Riley R."/>
            <person name="Boka B."/>
            <person name="Rigling D."/>
            <person name="Barry K."/>
            <person name="Lee J."/>
            <person name="Mihaltcheva S."/>
            <person name="LaButti K."/>
            <person name="Lipzen A."/>
            <person name="Waldron R."/>
            <person name="Moloney N.M."/>
            <person name="Sperisen C."/>
            <person name="Kredics L."/>
            <person name="Vagvoelgyi C."/>
            <person name="Patrignani A."/>
            <person name="Fitzpatrick D."/>
            <person name="Nagy I."/>
            <person name="Doyle S."/>
            <person name="Anderson J.B."/>
            <person name="Grigoriev I.V."/>
            <person name="Gueldener U."/>
            <person name="Muensterkoetter M."/>
            <person name="Nagy L.G."/>
        </authorList>
    </citation>
    <scope>NUCLEOTIDE SEQUENCE [LARGE SCALE GENOMIC DNA]</scope>
    <source>
        <strain evidence="4">C18/9</strain>
    </source>
</reference>
<feature type="region of interest" description="Disordered" evidence="1">
    <location>
        <begin position="329"/>
        <end position="348"/>
    </location>
</feature>
<keyword evidence="2" id="KW-1133">Transmembrane helix</keyword>
<evidence type="ECO:0000313" key="3">
    <source>
        <dbReference type="EMBL" id="SJL10741.1"/>
    </source>
</evidence>
<sequence length="348" mass="39494">MQPNTRGGCANITFVLKTLITPFNNLAQLLSTITMMFSCLFSLYLPPKTTATVLLNDLPLNFKFLRQNYGHAKVDRVEYRKSRTFWEHEYLVLTVMETLGAGQTVYLLADRLDDDPPFSFKWRRSFITRIVTNIAYCFLLPVVSLLYFLASPVLWIFPSSSTTLPSPAAVPANYKRDPPDAIDRLFLLPNIDDALDMQDQCSYDTLMTMDLSLLQNPITLEHFLALMKTTSESTPPYHLIHSQCFWYAYTIWATCWTMPTAFLLREELPFGRGDSVRQARMSETIKQEAKAVVDQEFNAARQALNGPEEALQRQLAALKAGQLEAVRQGWAGPSRLPGDEVQPTSDET</sequence>
<evidence type="ECO:0000256" key="2">
    <source>
        <dbReference type="SAM" id="Phobius"/>
    </source>
</evidence>
<dbReference type="EMBL" id="FUEG01000012">
    <property type="protein sequence ID" value="SJL10741.1"/>
    <property type="molecule type" value="Genomic_DNA"/>
</dbReference>
<gene>
    <name evidence="3" type="ORF">ARMOST_14135</name>
</gene>
<accession>A0A284RPQ7</accession>